<dbReference type="KEGG" id="cpre:Csp1_17470"/>
<protein>
    <recommendedName>
        <fullName evidence="3">TPM domain-containing protein</fullName>
    </recommendedName>
</protein>
<evidence type="ECO:0000256" key="2">
    <source>
        <dbReference type="SAM" id="MobiDB-lite"/>
    </source>
</evidence>
<feature type="domain" description="TPM" evidence="3">
    <location>
        <begin position="67"/>
        <end position="154"/>
    </location>
</feature>
<dbReference type="EMBL" id="CP024988">
    <property type="protein sequence ID" value="AWT26526.1"/>
    <property type="molecule type" value="Genomic_DNA"/>
</dbReference>
<dbReference type="Gene3D" id="3.10.310.50">
    <property type="match status" value="1"/>
</dbReference>
<evidence type="ECO:0000313" key="5">
    <source>
        <dbReference type="Proteomes" id="UP000247696"/>
    </source>
</evidence>
<keyword evidence="1" id="KW-0175">Coiled coil</keyword>
<proteinExistence type="predicted"/>
<feature type="compositionally biased region" description="Polar residues" evidence="2">
    <location>
        <begin position="221"/>
        <end position="236"/>
    </location>
</feature>
<gene>
    <name evidence="4" type="ORF">Csp1_17470</name>
</gene>
<evidence type="ECO:0000259" key="3">
    <source>
        <dbReference type="Pfam" id="PF04536"/>
    </source>
</evidence>
<sequence length="680" mass="71105">MRAVNSAPVSPSGNRRSRRFVASLAIAGLTGLGAAGLGTAVATPAFAETTVLAQTATDTEITLNSQVIDDAGVLSDSDRSEISNLLAKGPAETGVKAYLVYVDNAPETTGPLADQLLSQSGIDNGLVIVIDTGAEKYSVRPGTRVPNSVTEDVKKAADKNLNSGFAEGGKAIAKVVAGENSGGSATPWLLGGVGVLAVGGGGAVVWSKRKKRRDEEAQIEATRSITPGETSDLAQQPTHALRTVAAEKLQSTDESIRKGAQELETAESEFGSERTRELRKALESSQRTLSQAYSDHQRLANGLVRDEAEERDLLISIIASCGTAVEKLNAQADRFATLREKLINAPEIVDKLFQETVDLRTRIPEARATLESLKTRVDPALLSSVLDNPDIAEVEISHAEQAISHARELLKLPAGQQGELVDAARAARLALNQASSQLDGVAHAEIQLREARANLQSLIDEVDGEITEATDHAASNADLDRTALAAAVEKARNALAEARANGSRDPLGTYSALLEADGELDIQIDEARGARNTYERTIAMVDRTIADATARLQSVEDTIHTRGAMVGVTARSLAQSAGQALSDARRLRDTRPKDAFAAARQANSVATQAAEYAQKDIDDYNRRHDNYGGGGNGMGNLVTGMVLGSLFSGQGGFGGGFGGGGDFGGGGGGDFGGGGGDFGF</sequence>
<dbReference type="RefSeq" id="WP_110481569.1">
    <property type="nucleotide sequence ID" value="NZ_CP024988.1"/>
</dbReference>
<accession>A0A2Z3YPK8</accession>
<evidence type="ECO:0000256" key="1">
    <source>
        <dbReference type="SAM" id="Coils"/>
    </source>
</evidence>
<dbReference type="AlphaFoldDB" id="A0A2Z3YPK8"/>
<feature type="region of interest" description="Disordered" evidence="2">
    <location>
        <begin position="217"/>
        <end position="236"/>
    </location>
</feature>
<dbReference type="InterPro" id="IPR007621">
    <property type="entry name" value="TPM_dom"/>
</dbReference>
<reference evidence="5" key="1">
    <citation type="submission" date="2017-11" db="EMBL/GenBank/DDBJ databases">
        <title>Otitis media/interna in a cat caused by the recently described species Corynebacterium provencense.</title>
        <authorList>
            <person name="Kittl S."/>
            <person name="Brodard I."/>
            <person name="Rychener L."/>
            <person name="Jores J."/>
            <person name="Roosje P."/>
            <person name="Gobeli Brawand S."/>
        </authorList>
    </citation>
    <scope>NUCLEOTIDE SEQUENCE [LARGE SCALE GENOMIC DNA]</scope>
    <source>
        <strain evidence="5">17KM38</strain>
    </source>
</reference>
<dbReference type="Pfam" id="PF04536">
    <property type="entry name" value="TPM_phosphatase"/>
    <property type="match status" value="1"/>
</dbReference>
<dbReference type="OrthoDB" id="5105562at2"/>
<dbReference type="Proteomes" id="UP000247696">
    <property type="component" value="Chromosome"/>
</dbReference>
<evidence type="ECO:0000313" key="4">
    <source>
        <dbReference type="EMBL" id="AWT26526.1"/>
    </source>
</evidence>
<name>A0A2Z3YPK8_9CORY</name>
<keyword evidence="5" id="KW-1185">Reference proteome</keyword>
<organism evidence="4 5">
    <name type="scientific">Corynebacterium provencense</name>
    <dbReference type="NCBI Taxonomy" id="1737425"/>
    <lineage>
        <taxon>Bacteria</taxon>
        <taxon>Bacillati</taxon>
        <taxon>Actinomycetota</taxon>
        <taxon>Actinomycetes</taxon>
        <taxon>Mycobacteriales</taxon>
        <taxon>Corynebacteriaceae</taxon>
        <taxon>Corynebacterium</taxon>
    </lineage>
</organism>
<feature type="coiled-coil region" evidence="1">
    <location>
        <begin position="441"/>
        <end position="501"/>
    </location>
</feature>
<dbReference type="STRING" id="1737425.GCA_900049755_02674"/>